<keyword evidence="8" id="KW-0407">Ion channel</keyword>
<feature type="compositionally biased region" description="Basic and acidic residues" evidence="9">
    <location>
        <begin position="113"/>
        <end position="123"/>
    </location>
</feature>
<protein>
    <submittedName>
        <fullName evidence="11">Uncharacterized protein</fullName>
    </submittedName>
</protein>
<dbReference type="EMBL" id="JAHRIO010051188">
    <property type="protein sequence ID" value="MEQ2175233.1"/>
    <property type="molecule type" value="Genomic_DNA"/>
</dbReference>
<evidence type="ECO:0000256" key="9">
    <source>
        <dbReference type="SAM" id="MobiDB-lite"/>
    </source>
</evidence>
<evidence type="ECO:0000313" key="11">
    <source>
        <dbReference type="EMBL" id="MEQ2175233.1"/>
    </source>
</evidence>
<name>A0ABV0NUY1_9TELE</name>
<dbReference type="Proteomes" id="UP001476798">
    <property type="component" value="Unassembled WGS sequence"/>
</dbReference>
<evidence type="ECO:0000256" key="4">
    <source>
        <dbReference type="ARBA" id="ARBA00022882"/>
    </source>
</evidence>
<keyword evidence="2" id="KW-0813">Transport</keyword>
<gene>
    <name evidence="11" type="ORF">GOODEAATRI_016012</name>
</gene>
<evidence type="ECO:0000256" key="10">
    <source>
        <dbReference type="SAM" id="SignalP"/>
    </source>
</evidence>
<evidence type="ECO:0000256" key="6">
    <source>
        <dbReference type="ARBA" id="ARBA00023065"/>
    </source>
</evidence>
<dbReference type="Gene3D" id="1.20.120.350">
    <property type="entry name" value="Voltage-gated potassium channels. Chain C"/>
    <property type="match status" value="1"/>
</dbReference>
<proteinExistence type="predicted"/>
<dbReference type="PANTHER" id="PTHR45628">
    <property type="entry name" value="VOLTAGE-DEPENDENT CALCIUM CHANNEL TYPE A SUBUNIT ALPHA-1"/>
    <property type="match status" value="1"/>
</dbReference>
<keyword evidence="6" id="KW-0406">Ion transport</keyword>
<evidence type="ECO:0000256" key="7">
    <source>
        <dbReference type="ARBA" id="ARBA00023136"/>
    </source>
</evidence>
<keyword evidence="5" id="KW-1133">Transmembrane helix</keyword>
<sequence length="192" mass="21849">VGSFFMINLCLVVIATQFSETKQREHQLMQEQRARCSSSSTLASEPGDCYEELFQLVCHCLRKARRQTVAFFNTLRGKPRGFRGCAKELTDGVGPVCVAGDEAEEEAMENTNNEDKQKEGSKVKDKKKTKGAEDHIGCSPKKRCKELWQETRKKLWSIVESKYFNRGIMIAILINTISMGIEHHEQVIQTFI</sequence>
<dbReference type="InterPro" id="IPR027359">
    <property type="entry name" value="Volt_channel_dom_sf"/>
</dbReference>
<keyword evidence="7" id="KW-0472">Membrane</keyword>
<accession>A0ABV0NUY1</accession>
<evidence type="ECO:0000256" key="8">
    <source>
        <dbReference type="ARBA" id="ARBA00023303"/>
    </source>
</evidence>
<keyword evidence="10" id="KW-0732">Signal</keyword>
<evidence type="ECO:0000256" key="1">
    <source>
        <dbReference type="ARBA" id="ARBA00004141"/>
    </source>
</evidence>
<feature type="region of interest" description="Disordered" evidence="9">
    <location>
        <begin position="104"/>
        <end position="134"/>
    </location>
</feature>
<keyword evidence="12" id="KW-1185">Reference proteome</keyword>
<reference evidence="11 12" key="1">
    <citation type="submission" date="2021-06" db="EMBL/GenBank/DDBJ databases">
        <authorList>
            <person name="Palmer J.M."/>
        </authorList>
    </citation>
    <scope>NUCLEOTIDE SEQUENCE [LARGE SCALE GENOMIC DNA]</scope>
    <source>
        <strain evidence="11 12">GA_2019</strain>
        <tissue evidence="11">Muscle</tissue>
    </source>
</reference>
<keyword evidence="3" id="KW-0812">Transmembrane</keyword>
<feature type="signal peptide" evidence="10">
    <location>
        <begin position="1"/>
        <end position="21"/>
    </location>
</feature>
<dbReference type="InterPro" id="IPR050599">
    <property type="entry name" value="VDCC_alpha-1_subunit"/>
</dbReference>
<dbReference type="PANTHER" id="PTHR45628:SF39">
    <property type="entry name" value="VOLTAGE-DEPENDENT T-TYPE CALCIUM CHANNEL SUBUNIT ALPHA-1I"/>
    <property type="match status" value="1"/>
</dbReference>
<evidence type="ECO:0000256" key="3">
    <source>
        <dbReference type="ARBA" id="ARBA00022692"/>
    </source>
</evidence>
<evidence type="ECO:0000256" key="2">
    <source>
        <dbReference type="ARBA" id="ARBA00022448"/>
    </source>
</evidence>
<comment type="subcellular location">
    <subcellularLocation>
        <location evidence="1">Membrane</location>
        <topology evidence="1">Multi-pass membrane protein</topology>
    </subcellularLocation>
</comment>
<keyword evidence="4" id="KW-0851">Voltage-gated channel</keyword>
<evidence type="ECO:0000313" key="12">
    <source>
        <dbReference type="Proteomes" id="UP001476798"/>
    </source>
</evidence>
<organism evidence="11 12">
    <name type="scientific">Goodea atripinnis</name>
    <dbReference type="NCBI Taxonomy" id="208336"/>
    <lineage>
        <taxon>Eukaryota</taxon>
        <taxon>Metazoa</taxon>
        <taxon>Chordata</taxon>
        <taxon>Craniata</taxon>
        <taxon>Vertebrata</taxon>
        <taxon>Euteleostomi</taxon>
        <taxon>Actinopterygii</taxon>
        <taxon>Neopterygii</taxon>
        <taxon>Teleostei</taxon>
        <taxon>Neoteleostei</taxon>
        <taxon>Acanthomorphata</taxon>
        <taxon>Ovalentaria</taxon>
        <taxon>Atherinomorphae</taxon>
        <taxon>Cyprinodontiformes</taxon>
        <taxon>Goodeidae</taxon>
        <taxon>Goodea</taxon>
    </lineage>
</organism>
<evidence type="ECO:0000256" key="5">
    <source>
        <dbReference type="ARBA" id="ARBA00022989"/>
    </source>
</evidence>
<feature type="non-terminal residue" evidence="11">
    <location>
        <position position="1"/>
    </location>
</feature>
<feature type="chain" id="PRO_5045924053" evidence="10">
    <location>
        <begin position="22"/>
        <end position="192"/>
    </location>
</feature>
<comment type="caution">
    <text evidence="11">The sequence shown here is derived from an EMBL/GenBank/DDBJ whole genome shotgun (WGS) entry which is preliminary data.</text>
</comment>